<dbReference type="RefSeq" id="WP_264714853.1">
    <property type="nucleotide sequence ID" value="NZ_JAPDNT010000015.1"/>
</dbReference>
<name>A0AA41YPF5_9PROT</name>
<evidence type="ECO:0000313" key="2">
    <source>
        <dbReference type="EMBL" id="MCW3476107.1"/>
    </source>
</evidence>
<dbReference type="EMBL" id="JAPDNT010000015">
    <property type="protein sequence ID" value="MCW3476107.1"/>
    <property type="molecule type" value="Genomic_DNA"/>
</dbReference>
<evidence type="ECO:0000256" key="1">
    <source>
        <dbReference type="SAM" id="MobiDB-lite"/>
    </source>
</evidence>
<proteinExistence type="predicted"/>
<accession>A0AA41YPF5</accession>
<protein>
    <submittedName>
        <fullName evidence="2">Uncharacterized protein</fullName>
    </submittedName>
</protein>
<evidence type="ECO:0000313" key="3">
    <source>
        <dbReference type="Proteomes" id="UP001165679"/>
    </source>
</evidence>
<comment type="caution">
    <text evidence="2">The sequence shown here is derived from an EMBL/GenBank/DDBJ whole genome shotgun (WGS) entry which is preliminary data.</text>
</comment>
<dbReference type="AlphaFoldDB" id="A0AA41YPF5"/>
<reference evidence="2" key="2">
    <citation type="submission" date="2022-10" db="EMBL/GenBank/DDBJ databases">
        <authorList>
            <person name="Trinh H.N."/>
        </authorList>
    </citation>
    <scope>NUCLEOTIDE SEQUENCE</scope>
    <source>
        <strain evidence="2">RN2-1</strain>
    </source>
</reference>
<reference evidence="2" key="1">
    <citation type="submission" date="2022-09" db="EMBL/GenBank/DDBJ databases">
        <title>Rhodovastum sp. nov. RN2-1 isolated from soil in Seongnam, South Korea.</title>
        <authorList>
            <person name="Le N.T."/>
        </authorList>
    </citation>
    <scope>NUCLEOTIDE SEQUENCE</scope>
    <source>
        <strain evidence="2">RN2-1</strain>
    </source>
</reference>
<sequence length="69" mass="7012">MIAPYPQACGGRTDVRDDAGEAPEDCGVHGSCLPDTSLNAGDLKLTLREAVWTTAAIAAATVLILATGV</sequence>
<organism evidence="2 3">
    <name type="scientific">Limobrevibacterium gyesilva</name>
    <dbReference type="NCBI Taxonomy" id="2991712"/>
    <lineage>
        <taxon>Bacteria</taxon>
        <taxon>Pseudomonadati</taxon>
        <taxon>Pseudomonadota</taxon>
        <taxon>Alphaproteobacteria</taxon>
        <taxon>Acetobacterales</taxon>
        <taxon>Acetobacteraceae</taxon>
        <taxon>Limobrevibacterium</taxon>
    </lineage>
</organism>
<feature type="region of interest" description="Disordered" evidence="1">
    <location>
        <begin position="1"/>
        <end position="21"/>
    </location>
</feature>
<keyword evidence="3" id="KW-1185">Reference proteome</keyword>
<dbReference type="Proteomes" id="UP001165679">
    <property type="component" value="Unassembled WGS sequence"/>
</dbReference>
<gene>
    <name evidence="2" type="ORF">OL599_16130</name>
</gene>